<evidence type="ECO:0000313" key="3">
    <source>
        <dbReference type="Proteomes" id="UP000048926"/>
    </source>
</evidence>
<name>A0A0M6Y128_9HYPH</name>
<dbReference type="AlphaFoldDB" id="A0A0M6Y128"/>
<evidence type="ECO:0000256" key="1">
    <source>
        <dbReference type="ARBA" id="ARBA00006869"/>
    </source>
</evidence>
<gene>
    <name evidence="2" type="ORF">LAL4801_01720</name>
</gene>
<dbReference type="EMBL" id="CXST01000001">
    <property type="protein sequence ID" value="CTQ43283.1"/>
    <property type="molecule type" value="Genomic_DNA"/>
</dbReference>
<protein>
    <recommendedName>
        <fullName evidence="4">Darcynin 2</fullName>
    </recommendedName>
</protein>
<keyword evidence="3" id="KW-1185">Reference proteome</keyword>
<accession>A0A0M6Y128</accession>
<proteinExistence type="inferred from homology"/>
<reference evidence="3" key="1">
    <citation type="submission" date="2015-07" db="EMBL/GenBank/DDBJ databases">
        <authorList>
            <person name="Rodrigo-Torres Lidia"/>
            <person name="Arahal R.David."/>
        </authorList>
    </citation>
    <scope>NUCLEOTIDE SEQUENCE [LARGE SCALE GENOMIC DNA]</scope>
    <source>
        <strain evidence="3">CECT 4801</strain>
    </source>
</reference>
<dbReference type="RefSeq" id="WP_082444477.1">
    <property type="nucleotide sequence ID" value="NZ_CP087156.1"/>
</dbReference>
<sequence>MIQSCEKIRPLPMAAIVYLAFEPAWLALSRQERGEIAGQIGTILARHPEVAFEWFDADALAGGYSDFAICRFSDMRAYHHLWEELRDTVIFSKPYARIVNVTTGIENGFQDYEANLQSAAVAEAGDA</sequence>
<dbReference type="Pfam" id="PF17074">
    <property type="entry name" value="Darcynin"/>
    <property type="match status" value="1"/>
</dbReference>
<evidence type="ECO:0008006" key="4">
    <source>
        <dbReference type="Google" id="ProtNLM"/>
    </source>
</evidence>
<dbReference type="InterPro" id="IPR031409">
    <property type="entry name" value="Darcynin"/>
</dbReference>
<evidence type="ECO:0000313" key="2">
    <source>
        <dbReference type="EMBL" id="CTQ43283.1"/>
    </source>
</evidence>
<dbReference type="Proteomes" id="UP000048926">
    <property type="component" value="Unassembled WGS sequence"/>
</dbReference>
<comment type="similarity">
    <text evidence="1">Belongs to the darcynin family.</text>
</comment>
<dbReference type="STRING" id="187304.B0E33_21610"/>
<organism evidence="2 3">
    <name type="scientific">Roseibium aggregatum</name>
    <dbReference type="NCBI Taxonomy" id="187304"/>
    <lineage>
        <taxon>Bacteria</taxon>
        <taxon>Pseudomonadati</taxon>
        <taxon>Pseudomonadota</taxon>
        <taxon>Alphaproteobacteria</taxon>
        <taxon>Hyphomicrobiales</taxon>
        <taxon>Stappiaceae</taxon>
        <taxon>Roseibium</taxon>
    </lineage>
</organism>
<dbReference type="OrthoDB" id="73186at2"/>